<dbReference type="Proteomes" id="UP000518887">
    <property type="component" value="Unassembled WGS sequence"/>
</dbReference>
<evidence type="ECO:0000256" key="1">
    <source>
        <dbReference type="SAM" id="SignalP"/>
    </source>
</evidence>
<dbReference type="EMBL" id="JACHFQ010000005">
    <property type="protein sequence ID" value="MBB5226364.1"/>
    <property type="molecule type" value="Genomic_DNA"/>
</dbReference>
<proteinExistence type="predicted"/>
<dbReference type="AlphaFoldDB" id="A0A7W8G9T9"/>
<keyword evidence="1" id="KW-0732">Signal</keyword>
<dbReference type="RefSeq" id="WP_184659549.1">
    <property type="nucleotide sequence ID" value="NZ_CP031518.1"/>
</dbReference>
<comment type="caution">
    <text evidence="2">The sequence shown here is derived from an EMBL/GenBank/DDBJ whole genome shotgun (WGS) entry which is preliminary data.</text>
</comment>
<evidence type="ECO:0000313" key="2">
    <source>
        <dbReference type="EMBL" id="MBB5226364.1"/>
    </source>
</evidence>
<organism evidence="2 3">
    <name type="scientific">Treponema ruminis</name>
    <dbReference type="NCBI Taxonomy" id="744515"/>
    <lineage>
        <taxon>Bacteria</taxon>
        <taxon>Pseudomonadati</taxon>
        <taxon>Spirochaetota</taxon>
        <taxon>Spirochaetia</taxon>
        <taxon>Spirochaetales</taxon>
        <taxon>Treponemataceae</taxon>
        <taxon>Treponema</taxon>
    </lineage>
</organism>
<reference evidence="2 3" key="1">
    <citation type="submission" date="2020-08" db="EMBL/GenBank/DDBJ databases">
        <title>Genomic Encyclopedia of Type Strains, Phase IV (KMG-IV): sequencing the most valuable type-strain genomes for metagenomic binning, comparative biology and taxonomic classification.</title>
        <authorList>
            <person name="Goeker M."/>
        </authorList>
    </citation>
    <scope>NUCLEOTIDE SEQUENCE [LARGE SCALE GENOMIC DNA]</scope>
    <source>
        <strain evidence="2 3">DSM 103462</strain>
    </source>
</reference>
<keyword evidence="3" id="KW-1185">Reference proteome</keyword>
<protein>
    <submittedName>
        <fullName evidence="2">Uncharacterized protein</fullName>
    </submittedName>
</protein>
<accession>A0A7W8G9T9</accession>
<gene>
    <name evidence="2" type="ORF">HNP76_001737</name>
</gene>
<name>A0A7W8G9T9_9SPIR</name>
<feature type="signal peptide" evidence="1">
    <location>
        <begin position="1"/>
        <end position="19"/>
    </location>
</feature>
<feature type="chain" id="PRO_5031562196" evidence="1">
    <location>
        <begin position="20"/>
        <end position="706"/>
    </location>
</feature>
<evidence type="ECO:0000313" key="3">
    <source>
        <dbReference type="Proteomes" id="UP000518887"/>
    </source>
</evidence>
<sequence>MLKKAVSLFLVLSSVSLVALNAQNLSSSASVANRRTAVRYLQLAKQFASEKLWNDAESNAKMGLAYDDKIADLWYLRAVSQMNLGEKKSKILPLVVTALTEAEWVDYNRDGARILYSDILSTTRQFTQSLSVLDSDPFVYSADAEYIRAKSYYCLGDEESVKKARSRLDAARRVYPADSRFAELFYTHEYQILRQSKTVSDDARSLADAFALMIPLYKNARSDLEVYAAIFAASDSKKIRMLKAFNSKRLKSPLYALEALKNGLLEEDAALDYFYQFSDKGVSLSILEDFASLLKSDEAKKEFAEYLNSYNGRITIDVDGDLLPNLTVLYKRGRPESIVFDENQDDDYEWTANCDFGVPLKISLAENALELEYSAWPYIAAATYKMDVNHADLRFALIAETLSWTPFVVEADKSIFQSLAYDFYIPVLSAPNENSVSGSDLLKAALSYSIPSREREGAVIQVSLLNGVAQLASYSVGDKIYAMAQFENGIPVSRKLDVDGDGLFETSEYYGFSNDGSEKFISTNDEMQIMTNLFGSPALGTGFYVKKITVDRNRDTVPDFTEEYLPANEGAKIPGKISSWDTNGDGKWDVQYVKHPSSIDGKLREEAKFHQPLTDSLVTVYSEDGIPVSVQKGNEILSVTKGLSKNFYWIAQSSSQADEEKIIENVNQIGEQGVSIIVEGGEKSSKKRFLAVRIEKMIFGMEIKDN</sequence>